<feature type="transmembrane region" description="Helical" evidence="8">
    <location>
        <begin position="55"/>
        <end position="79"/>
    </location>
</feature>
<keyword evidence="4 8" id="KW-1133">Transmembrane helix</keyword>
<comment type="subcellular location">
    <subcellularLocation>
        <location evidence="1">Cell membrane</location>
        <topology evidence="1">Multi-pass membrane protein</topology>
    </subcellularLocation>
    <subcellularLocation>
        <location evidence="7">Membrane</location>
        <topology evidence="7">Multi-pass membrane protein</topology>
    </subcellularLocation>
</comment>
<dbReference type="RefSeq" id="WP_015416303.1">
    <property type="nucleotide sequence ID" value="NC_020409.1"/>
</dbReference>
<reference evidence="10 11" key="1">
    <citation type="journal article" date="2013" name="PLoS ONE">
        <title>The first genomic and proteomic characterization of a deep-sea sulfate reducer: insights into the piezophilic lifestyle of Desulfovibrio piezophilus.</title>
        <authorList>
            <person name="Pradel N."/>
            <person name="Ji B."/>
            <person name="Gimenez G."/>
            <person name="Talla E."/>
            <person name="Lenoble P."/>
            <person name="Garel M."/>
            <person name="Tamburini C."/>
            <person name="Fourquet P."/>
            <person name="Lebrun R."/>
            <person name="Bertin P."/>
            <person name="Denis Y."/>
            <person name="Pophillat M."/>
            <person name="Barbe V."/>
            <person name="Ollivier B."/>
            <person name="Dolla A."/>
        </authorList>
    </citation>
    <scope>NUCLEOTIDE SEQUENCE [LARGE SCALE GENOMIC DNA]</scope>
    <source>
        <strain evidence="11">DSM 10523 / SB164P1</strain>
    </source>
</reference>
<accession>M1WKV6</accession>
<feature type="transmembrane region" description="Helical" evidence="8">
    <location>
        <begin position="404"/>
        <end position="423"/>
    </location>
</feature>
<dbReference type="Proteomes" id="UP000011724">
    <property type="component" value="Chromosome"/>
</dbReference>
<organism evidence="10 11">
    <name type="scientific">Pseudodesulfovibrio piezophilus (strain DSM 21447 / JCM 15486 / C1TLV30)</name>
    <name type="common">Desulfovibrio piezophilus</name>
    <dbReference type="NCBI Taxonomy" id="1322246"/>
    <lineage>
        <taxon>Bacteria</taxon>
        <taxon>Pseudomonadati</taxon>
        <taxon>Thermodesulfobacteriota</taxon>
        <taxon>Desulfovibrionia</taxon>
        <taxon>Desulfovibrionales</taxon>
        <taxon>Desulfovibrionaceae</taxon>
    </lineage>
</organism>
<gene>
    <name evidence="10" type="primary">CooM</name>
    <name evidence="10" type="ordered locus">BN4_20199</name>
</gene>
<evidence type="ECO:0000256" key="1">
    <source>
        <dbReference type="ARBA" id="ARBA00004651"/>
    </source>
</evidence>
<feature type="transmembrane region" description="Helical" evidence="8">
    <location>
        <begin position="137"/>
        <end position="157"/>
    </location>
</feature>
<feature type="transmembrane region" description="Helical" evidence="8">
    <location>
        <begin position="311"/>
        <end position="328"/>
    </location>
</feature>
<dbReference type="GO" id="GO:0016491">
    <property type="term" value="F:oxidoreductase activity"/>
    <property type="evidence" value="ECO:0007669"/>
    <property type="project" value="UniProtKB-KW"/>
</dbReference>
<dbReference type="PRINTS" id="PR01434">
    <property type="entry name" value="NADHDHGNASE5"/>
</dbReference>
<evidence type="ECO:0000256" key="2">
    <source>
        <dbReference type="ARBA" id="ARBA00022475"/>
    </source>
</evidence>
<feature type="transmembrane region" description="Helical" evidence="8">
    <location>
        <begin position="479"/>
        <end position="497"/>
    </location>
</feature>
<evidence type="ECO:0000256" key="4">
    <source>
        <dbReference type="ARBA" id="ARBA00022989"/>
    </source>
</evidence>
<feature type="transmembrane region" description="Helical" evidence="8">
    <location>
        <begin position="178"/>
        <end position="199"/>
    </location>
</feature>
<feature type="transmembrane region" description="Helical" evidence="8">
    <location>
        <begin position="509"/>
        <end position="531"/>
    </location>
</feature>
<dbReference type="AlphaFoldDB" id="M1WKV6"/>
<feature type="transmembrane region" description="Helical" evidence="8">
    <location>
        <begin position="254"/>
        <end position="273"/>
    </location>
</feature>
<dbReference type="KEGG" id="dpi:BN4_20199"/>
<protein>
    <submittedName>
        <fullName evidence="10">Carbon monoxide-induced hydrogenase, subunit CooM</fullName>
    </submittedName>
</protein>
<feature type="transmembrane region" description="Helical" evidence="8">
    <location>
        <begin position="653"/>
        <end position="671"/>
    </location>
</feature>
<feature type="transmembrane region" description="Helical" evidence="8">
    <location>
        <begin position="1014"/>
        <end position="1031"/>
    </location>
</feature>
<proteinExistence type="predicted"/>
<name>M1WKV6_PSEP2</name>
<feature type="transmembrane region" description="Helical" evidence="8">
    <location>
        <begin position="574"/>
        <end position="592"/>
    </location>
</feature>
<feature type="transmembrane region" description="Helical" evidence="8">
    <location>
        <begin position="612"/>
        <end position="632"/>
    </location>
</feature>
<dbReference type="OrthoDB" id="9805769at2"/>
<keyword evidence="2" id="KW-1003">Cell membrane</keyword>
<feature type="transmembrane region" description="Helical" evidence="8">
    <location>
        <begin position="1129"/>
        <end position="1149"/>
    </location>
</feature>
<dbReference type="PATRIC" id="fig|879567.3.peg.3269"/>
<dbReference type="InterPro" id="IPR052175">
    <property type="entry name" value="ComplexI-like_HydComp"/>
</dbReference>
<dbReference type="STRING" id="1322246.BN4_20199"/>
<feature type="transmembrane region" description="Helical" evidence="8">
    <location>
        <begin position="987"/>
        <end position="1007"/>
    </location>
</feature>
<dbReference type="PANTHER" id="PTHR42682">
    <property type="entry name" value="HYDROGENASE-4 COMPONENT F"/>
    <property type="match status" value="1"/>
</dbReference>
<evidence type="ECO:0000313" key="10">
    <source>
        <dbReference type="EMBL" id="CCH50261.1"/>
    </source>
</evidence>
<feature type="transmembrane region" description="Helical" evidence="8">
    <location>
        <begin position="949"/>
        <end position="967"/>
    </location>
</feature>
<feature type="transmembrane region" description="Helical" evidence="8">
    <location>
        <begin position="701"/>
        <end position="720"/>
    </location>
</feature>
<feature type="transmembrane region" description="Helical" evidence="8">
    <location>
        <begin position="1086"/>
        <end position="1109"/>
    </location>
</feature>
<feature type="domain" description="NADH:quinone oxidoreductase/Mrp antiporter transmembrane" evidence="9">
    <location>
        <begin position="328"/>
        <end position="626"/>
    </location>
</feature>
<keyword evidence="11" id="KW-1185">Reference proteome</keyword>
<feature type="transmembrane region" description="Helical" evidence="8">
    <location>
        <begin position="334"/>
        <end position="350"/>
    </location>
</feature>
<feature type="transmembrane region" description="Helical" evidence="8">
    <location>
        <begin position="751"/>
        <end position="771"/>
    </location>
</feature>
<keyword evidence="5" id="KW-0560">Oxidoreductase</keyword>
<dbReference type="HOGENOM" id="CLU_265453_0_0_7"/>
<feature type="transmembrane region" description="Helical" evidence="8">
    <location>
        <begin position="1051"/>
        <end position="1074"/>
    </location>
</feature>
<feature type="transmembrane region" description="Helical" evidence="8">
    <location>
        <begin position="1178"/>
        <end position="1198"/>
    </location>
</feature>
<dbReference type="GO" id="GO:0005886">
    <property type="term" value="C:plasma membrane"/>
    <property type="evidence" value="ECO:0007669"/>
    <property type="project" value="UniProtKB-SubCell"/>
</dbReference>
<dbReference type="InterPro" id="IPR001750">
    <property type="entry name" value="ND/Mrp_TM"/>
</dbReference>
<feature type="transmembrane region" description="Helical" evidence="8">
    <location>
        <begin position="837"/>
        <end position="858"/>
    </location>
</feature>
<evidence type="ECO:0000259" key="9">
    <source>
        <dbReference type="Pfam" id="PF00361"/>
    </source>
</evidence>
<dbReference type="eggNOG" id="COG1008">
    <property type="taxonomic scope" value="Bacteria"/>
</dbReference>
<feature type="transmembrane region" description="Helical" evidence="8">
    <location>
        <begin position="917"/>
        <end position="937"/>
    </location>
</feature>
<dbReference type="EMBL" id="FO203427">
    <property type="protein sequence ID" value="CCH50261.1"/>
    <property type="molecule type" value="Genomic_DNA"/>
</dbReference>
<evidence type="ECO:0000256" key="7">
    <source>
        <dbReference type="RuleBase" id="RU000320"/>
    </source>
</evidence>
<feature type="domain" description="NADH:quinone oxidoreductase/Mrp antiporter transmembrane" evidence="9">
    <location>
        <begin position="7"/>
        <end position="151"/>
    </location>
</feature>
<evidence type="ECO:0000256" key="6">
    <source>
        <dbReference type="ARBA" id="ARBA00023136"/>
    </source>
</evidence>
<dbReference type="Pfam" id="PF00361">
    <property type="entry name" value="Proton_antipo_M"/>
    <property type="match status" value="3"/>
</dbReference>
<reference evidence="11" key="2">
    <citation type="journal article" date="2013" name="Stand. Genomic Sci.">
        <title>Complete genome sequence of Desulfocapsa sulfexigens, a marine deltaproteobacterium specialized in disproportionating inorganic sulfur compounds.</title>
        <authorList>
            <person name="Finster K.W."/>
            <person name="Kjeldsen K.U."/>
            <person name="Kube M."/>
            <person name="Reinhardt R."/>
            <person name="Mussmann M."/>
            <person name="Amann R."/>
            <person name="Schreiber L."/>
        </authorList>
    </citation>
    <scope>NUCLEOTIDE SEQUENCE [LARGE SCALE GENOMIC DNA]</scope>
    <source>
        <strain evidence="11">DSM 10523 / SB164P1</strain>
    </source>
</reference>
<dbReference type="eggNOG" id="COG0651">
    <property type="taxonomic scope" value="Bacteria"/>
</dbReference>
<feature type="transmembrane region" description="Helical" evidence="8">
    <location>
        <begin position="452"/>
        <end position="473"/>
    </location>
</feature>
<feature type="transmembrane region" description="Helical" evidence="8">
    <location>
        <begin position="879"/>
        <end position="897"/>
    </location>
</feature>
<feature type="transmembrane region" description="Helical" evidence="8">
    <location>
        <begin position="279"/>
        <end position="299"/>
    </location>
</feature>
<feature type="transmembrane region" description="Helical" evidence="8">
    <location>
        <begin position="783"/>
        <end position="810"/>
    </location>
</feature>
<feature type="domain" description="NADH:quinone oxidoreductase/Mrp antiporter transmembrane" evidence="9">
    <location>
        <begin position="800"/>
        <end position="1097"/>
    </location>
</feature>
<evidence type="ECO:0000256" key="8">
    <source>
        <dbReference type="SAM" id="Phobius"/>
    </source>
</evidence>
<feature type="transmembrane region" description="Helical" evidence="8">
    <location>
        <begin position="727"/>
        <end position="745"/>
    </location>
</feature>
<evidence type="ECO:0000256" key="5">
    <source>
        <dbReference type="ARBA" id="ARBA00023002"/>
    </source>
</evidence>
<feature type="transmembrane region" description="Helical" evidence="8">
    <location>
        <begin position="99"/>
        <end position="117"/>
    </location>
</feature>
<keyword evidence="6 8" id="KW-0472">Membrane</keyword>
<feature type="transmembrane region" description="Helical" evidence="8">
    <location>
        <begin position="543"/>
        <end position="562"/>
    </location>
</feature>
<dbReference type="BioCyc" id="DPIE1322246:BN4_RS15220-MONOMER"/>
<sequence>MQFVFQVTPLCGAILLLFGEVLALRSSGNLKRLLVLSTCAECGYLLIGFGIGSPLAATGAVLHLVYQVVIRSLAFLAAYRLASCAGSWEIKDLRGIHRAMPYTATLFGFAMFSFMGLSPFKGAISKFVVMYAAIDSGRYIIAASATIGTIIAAIYILRAIQAICFEKGDKDTVSVTESMSVSGILCFGLATLTAALTIFPEPLIHACEQMAMALTPQNAHEHLPNFERPWPLAVLVPYISAFAVYCVGRTSAKLRNAAALLLALATVIVTWQMQGLDALSNLTALLFATLCSVVVLYSIGYIKETTHTNRYFFFLFLMFGSLIGVTTATDMGTFYLFWELMTWTSYLLVIHKQTQGALKAGYKYFIMCASGASIMHYGILLWHSSSHTFDIAALGSATAHMPPATLAIIAMLFFIGLGVKAGLFPMHSWLPDAHPVAPSSISAPMSGILTKAGLFGLIKFLPLFAAGAIPFWTPALSSLLPNTIMAAGGCTLLLGEIMALRQTDIKRMLAYSTLAQVGEIAIILGINTWITTTGALGHVVNHAIMKNLLFLAAGAFILRAGSQQIEKLSGLGRKMPVTGVCFVIGTLAIMGLPPFNGFVSKFLMLHAAIQAGFYPVAGLLLLGSLIGAVYYSRLLKVLFFQPCEKDTVLEVPLSMRLGMMLLAAACVLFGIEPNLWLDKVILAANAAWGVTNHPALPDLSLHWPIATLIPLAGAAATFVLNNNKLQALVAALSSALAGGVLLIMSPAPAPYALGFALLVTFSATLSFIYSAGYMDHSHTQWRFYTTCLLMVSGLTGLSLSTSLFNFFAFWEIMSSWPLFFAIIHEESSEALKEGTKYFLFNLAGASMIFIGILLLGNLAGTYDMQTIAGLLPTLETRAWLAPMIFIGAGLFMKAAMLPLRIDWQMHPATAPTPISGYISAVLLKSAPLGILILCFVLGADIRSTSAMTGLMHCGTWIAAVTLFYAAFKAVTQSGIKGVLIYSTVSQMAYILLGICLGTSLGVAGGMMHLVNHMVFKNLAFLCAGALMYRTHAHSLEELGGIGKRMPLTTMAFGIATLSAAGIPPFSGFTSKWILYHALLQENQIVLVLLALSGSVLTLAYFAKFLHAAFFGQLAPHNENVTEVSPAMRIPMVILSVLSLVMGVFPGLVLKPIALIEASLGIPPVTVVLGGITDGPGAWNAPLIAFMLLIAAALIRLILSAMSGKVRQTPIHLCGIADLPTASTNVTAPNVYEAPLQFVTRLQGLIRAPFIKENI</sequence>
<evidence type="ECO:0000313" key="11">
    <source>
        <dbReference type="Proteomes" id="UP000011724"/>
    </source>
</evidence>
<feature type="transmembrane region" description="Helical" evidence="8">
    <location>
        <begin position="230"/>
        <end position="247"/>
    </location>
</feature>
<feature type="transmembrane region" description="Helical" evidence="8">
    <location>
        <begin position="362"/>
        <end position="384"/>
    </location>
</feature>
<feature type="transmembrane region" description="Helical" evidence="8">
    <location>
        <begin position="1154"/>
        <end position="1172"/>
    </location>
</feature>
<dbReference type="PANTHER" id="PTHR42682:SF4">
    <property type="entry name" value="NADH-UBIQUINONE_PLASTOQUINONE"/>
    <property type="match status" value="1"/>
</dbReference>
<evidence type="ECO:0000256" key="3">
    <source>
        <dbReference type="ARBA" id="ARBA00022692"/>
    </source>
</evidence>
<keyword evidence="3 7" id="KW-0812">Transmembrane</keyword>